<accession>A0A2R8BKM6</accession>
<gene>
    <name evidence="2" type="ORF">DEA8626_03005</name>
</gene>
<evidence type="ECO:0000313" key="3">
    <source>
        <dbReference type="Proteomes" id="UP000244924"/>
    </source>
</evidence>
<feature type="region of interest" description="Disordered" evidence="1">
    <location>
        <begin position="79"/>
        <end position="123"/>
    </location>
</feature>
<proteinExistence type="predicted"/>
<organism evidence="2 3">
    <name type="scientific">Albidovulum aquaemixtae</name>
    <dbReference type="NCBI Taxonomy" id="1542388"/>
    <lineage>
        <taxon>Bacteria</taxon>
        <taxon>Pseudomonadati</taxon>
        <taxon>Pseudomonadota</taxon>
        <taxon>Alphaproteobacteria</taxon>
        <taxon>Rhodobacterales</taxon>
        <taxon>Paracoccaceae</taxon>
        <taxon>Albidovulum</taxon>
    </lineage>
</organism>
<name>A0A2R8BKM6_9RHOB</name>
<evidence type="ECO:0000256" key="1">
    <source>
        <dbReference type="SAM" id="MobiDB-lite"/>
    </source>
</evidence>
<dbReference type="AlphaFoldDB" id="A0A2R8BKM6"/>
<dbReference type="RefSeq" id="WP_146188876.1">
    <property type="nucleotide sequence ID" value="NZ_OMOQ01000002.1"/>
</dbReference>
<keyword evidence="3" id="KW-1185">Reference proteome</keyword>
<protein>
    <submittedName>
        <fullName evidence="2">Uncharacterized protein</fullName>
    </submittedName>
</protein>
<sequence length="123" mass="12935">MTDPDLPSSPEPAEASVFDGLPTSVRELFARYAVVTLPHAADLVARLATDRRLAADAGVNLADLAEATERLSKALPIEAVPPSPYAEIPSGVPTFEDPGETGAHETHADDPDDSPPSPWKEAP</sequence>
<reference evidence="2 3" key="1">
    <citation type="submission" date="2018-03" db="EMBL/GenBank/DDBJ databases">
        <authorList>
            <person name="Keele B.F."/>
        </authorList>
    </citation>
    <scope>NUCLEOTIDE SEQUENCE [LARGE SCALE GENOMIC DNA]</scope>
    <source>
        <strain evidence="2 3">CECT 8626</strain>
    </source>
</reference>
<feature type="compositionally biased region" description="Pro residues" evidence="1">
    <location>
        <begin position="114"/>
        <end position="123"/>
    </location>
</feature>
<evidence type="ECO:0000313" key="2">
    <source>
        <dbReference type="EMBL" id="SPH23928.1"/>
    </source>
</evidence>
<dbReference type="Proteomes" id="UP000244924">
    <property type="component" value="Unassembled WGS sequence"/>
</dbReference>
<dbReference type="EMBL" id="OMOQ01000002">
    <property type="protein sequence ID" value="SPH23928.1"/>
    <property type="molecule type" value="Genomic_DNA"/>
</dbReference>